<keyword evidence="6 10" id="KW-0418">Kinase</keyword>
<dbReference type="AlphaFoldDB" id="A0AB39RAD4"/>
<dbReference type="GO" id="GO:0005524">
    <property type="term" value="F:ATP binding"/>
    <property type="evidence" value="ECO:0007669"/>
    <property type="project" value="UniProtKB-KW"/>
</dbReference>
<comment type="similarity">
    <text evidence="2 10">Belongs to the gluconokinase GntK/GntV family.</text>
</comment>
<dbReference type="PANTHER" id="PTHR43442">
    <property type="entry name" value="GLUCONOKINASE-RELATED"/>
    <property type="match status" value="1"/>
</dbReference>
<dbReference type="EC" id="2.7.1.12" evidence="3 10"/>
<organism evidence="11">
    <name type="scientific">Streptomyces sp. R41</name>
    <dbReference type="NCBI Taxonomy" id="3238632"/>
    <lineage>
        <taxon>Bacteria</taxon>
        <taxon>Bacillati</taxon>
        <taxon>Actinomycetota</taxon>
        <taxon>Actinomycetes</taxon>
        <taxon>Kitasatosporales</taxon>
        <taxon>Streptomycetaceae</taxon>
        <taxon>Streptomyces</taxon>
    </lineage>
</organism>
<evidence type="ECO:0000256" key="7">
    <source>
        <dbReference type="ARBA" id="ARBA00022840"/>
    </source>
</evidence>
<keyword evidence="4 10" id="KW-0808">Transferase</keyword>
<evidence type="ECO:0000256" key="3">
    <source>
        <dbReference type="ARBA" id="ARBA00012054"/>
    </source>
</evidence>
<evidence type="ECO:0000256" key="8">
    <source>
        <dbReference type="ARBA" id="ARBA00023064"/>
    </source>
</evidence>
<dbReference type="GO" id="GO:0019521">
    <property type="term" value="P:D-gluconate metabolic process"/>
    <property type="evidence" value="ECO:0007669"/>
    <property type="project" value="UniProtKB-KW"/>
</dbReference>
<keyword evidence="7 10" id="KW-0067">ATP-binding</keyword>
<dbReference type="EMBL" id="CP163443">
    <property type="protein sequence ID" value="XDQ50660.1"/>
    <property type="molecule type" value="Genomic_DNA"/>
</dbReference>
<evidence type="ECO:0000256" key="9">
    <source>
        <dbReference type="ARBA" id="ARBA00048090"/>
    </source>
</evidence>
<keyword evidence="8" id="KW-0311">Gluconate utilization</keyword>
<dbReference type="SUPFAM" id="SSF52540">
    <property type="entry name" value="P-loop containing nucleoside triphosphate hydrolases"/>
    <property type="match status" value="1"/>
</dbReference>
<dbReference type="Gene3D" id="3.40.50.300">
    <property type="entry name" value="P-loop containing nucleotide triphosphate hydrolases"/>
    <property type="match status" value="1"/>
</dbReference>
<dbReference type="RefSeq" id="WP_369244010.1">
    <property type="nucleotide sequence ID" value="NZ_CP163443.1"/>
</dbReference>
<evidence type="ECO:0000256" key="10">
    <source>
        <dbReference type="RuleBase" id="RU363066"/>
    </source>
</evidence>
<sequence>MIVVVMGVSGSGKSTVGTAIADGLGMPFLDGDAVHPSANIAKMRAGHALNDADREPWLRILADHIRGAAESGQGLIVACSALKRRYRDELRSAASEVWCLYLALDRDTAQDRVAARTGHFMPAGLIDSQFGDLEPLEPAEPGATVDATGDLQVTLARARAAVTHFGGRAAH</sequence>
<evidence type="ECO:0000256" key="6">
    <source>
        <dbReference type="ARBA" id="ARBA00022777"/>
    </source>
</evidence>
<keyword evidence="5 10" id="KW-0547">Nucleotide-binding</keyword>
<dbReference type="CDD" id="cd02021">
    <property type="entry name" value="GntK"/>
    <property type="match status" value="1"/>
</dbReference>
<comment type="pathway">
    <text evidence="1">Carbohydrate acid metabolism.</text>
</comment>
<reference evidence="11" key="1">
    <citation type="submission" date="2024-07" db="EMBL/GenBank/DDBJ databases">
        <authorList>
            <person name="Yu S.T."/>
        </authorList>
    </citation>
    <scope>NUCLEOTIDE SEQUENCE</scope>
    <source>
        <strain evidence="11">R41</strain>
    </source>
</reference>
<evidence type="ECO:0000256" key="4">
    <source>
        <dbReference type="ARBA" id="ARBA00022679"/>
    </source>
</evidence>
<dbReference type="InterPro" id="IPR027417">
    <property type="entry name" value="P-loop_NTPase"/>
</dbReference>
<accession>A0AB39RAD4</accession>
<gene>
    <name evidence="11" type="ORF">AB5J53_02500</name>
</gene>
<dbReference type="GO" id="GO:0046316">
    <property type="term" value="F:gluconokinase activity"/>
    <property type="evidence" value="ECO:0007669"/>
    <property type="project" value="UniProtKB-EC"/>
</dbReference>
<evidence type="ECO:0000256" key="5">
    <source>
        <dbReference type="ARBA" id="ARBA00022741"/>
    </source>
</evidence>
<dbReference type="GO" id="GO:0005737">
    <property type="term" value="C:cytoplasm"/>
    <property type="evidence" value="ECO:0007669"/>
    <property type="project" value="TreeGrafter"/>
</dbReference>
<dbReference type="FunFam" id="3.40.50.300:FF:000522">
    <property type="entry name" value="Gluconokinase"/>
    <property type="match status" value="1"/>
</dbReference>
<name>A0AB39RAD4_9ACTN</name>
<dbReference type="InterPro" id="IPR006001">
    <property type="entry name" value="Therm_gnt_kin"/>
</dbReference>
<evidence type="ECO:0000313" key="11">
    <source>
        <dbReference type="EMBL" id="XDQ50660.1"/>
    </source>
</evidence>
<dbReference type="PANTHER" id="PTHR43442:SF3">
    <property type="entry name" value="GLUCONOKINASE-RELATED"/>
    <property type="match status" value="1"/>
</dbReference>
<proteinExistence type="inferred from homology"/>
<protein>
    <recommendedName>
        <fullName evidence="3 10">Gluconokinase</fullName>
        <ecNumber evidence="3 10">2.7.1.12</ecNumber>
    </recommendedName>
</protein>
<evidence type="ECO:0000256" key="2">
    <source>
        <dbReference type="ARBA" id="ARBA00008420"/>
    </source>
</evidence>
<evidence type="ECO:0000256" key="1">
    <source>
        <dbReference type="ARBA" id="ARBA00004761"/>
    </source>
</evidence>
<dbReference type="Pfam" id="PF13671">
    <property type="entry name" value="AAA_33"/>
    <property type="match status" value="1"/>
</dbReference>
<comment type="catalytic activity">
    <reaction evidence="9 10">
        <text>D-gluconate + ATP = 6-phospho-D-gluconate + ADP + H(+)</text>
        <dbReference type="Rhea" id="RHEA:19433"/>
        <dbReference type="ChEBI" id="CHEBI:15378"/>
        <dbReference type="ChEBI" id="CHEBI:18391"/>
        <dbReference type="ChEBI" id="CHEBI:30616"/>
        <dbReference type="ChEBI" id="CHEBI:58759"/>
        <dbReference type="ChEBI" id="CHEBI:456216"/>
        <dbReference type="EC" id="2.7.1.12"/>
    </reaction>
</comment>
<dbReference type="NCBIfam" id="TIGR01313">
    <property type="entry name" value="therm_gnt_kin"/>
    <property type="match status" value="1"/>
</dbReference>